<dbReference type="AlphaFoldDB" id="A0AAV5V843"/>
<comment type="caution">
    <text evidence="1">The sequence shown here is derived from an EMBL/GenBank/DDBJ whole genome shotgun (WGS) entry which is preliminary data.</text>
</comment>
<dbReference type="Proteomes" id="UP001432322">
    <property type="component" value="Unassembled WGS sequence"/>
</dbReference>
<protein>
    <submittedName>
        <fullName evidence="1">Uncharacterized protein</fullName>
    </submittedName>
</protein>
<evidence type="ECO:0000313" key="2">
    <source>
        <dbReference type="Proteomes" id="UP001432322"/>
    </source>
</evidence>
<dbReference type="EMBL" id="BTSY01000002">
    <property type="protein sequence ID" value="GMT14079.1"/>
    <property type="molecule type" value="Genomic_DNA"/>
</dbReference>
<organism evidence="1 2">
    <name type="scientific">Pristionchus fissidentatus</name>
    <dbReference type="NCBI Taxonomy" id="1538716"/>
    <lineage>
        <taxon>Eukaryota</taxon>
        <taxon>Metazoa</taxon>
        <taxon>Ecdysozoa</taxon>
        <taxon>Nematoda</taxon>
        <taxon>Chromadorea</taxon>
        <taxon>Rhabditida</taxon>
        <taxon>Rhabditina</taxon>
        <taxon>Diplogasteromorpha</taxon>
        <taxon>Diplogasteroidea</taxon>
        <taxon>Neodiplogasteridae</taxon>
        <taxon>Pristionchus</taxon>
    </lineage>
</organism>
<evidence type="ECO:0000313" key="1">
    <source>
        <dbReference type="EMBL" id="GMT14079.1"/>
    </source>
</evidence>
<accession>A0AAV5V843</accession>
<feature type="non-terminal residue" evidence="1">
    <location>
        <position position="1"/>
    </location>
</feature>
<keyword evidence="2" id="KW-1185">Reference proteome</keyword>
<feature type="non-terminal residue" evidence="1">
    <location>
        <position position="102"/>
    </location>
</feature>
<proteinExistence type="predicted"/>
<name>A0AAV5V843_9BILA</name>
<gene>
    <name evidence="1" type="ORF">PFISCL1PPCAC_5376</name>
</gene>
<reference evidence="1" key="1">
    <citation type="submission" date="2023-10" db="EMBL/GenBank/DDBJ databases">
        <title>Genome assembly of Pristionchus species.</title>
        <authorList>
            <person name="Yoshida K."/>
            <person name="Sommer R.J."/>
        </authorList>
    </citation>
    <scope>NUCLEOTIDE SEQUENCE</scope>
    <source>
        <strain evidence="1">RS5133</strain>
    </source>
</reference>
<sequence length="102" mass="12021">EEIFDRLTDTINDDELEFVGCSKVVESEKMTSCFWRNSLCTNEKSKHIIQPQQSIHLRKLLQTHHRTPVLRTVDGVRIRREVLVDSVRDSLAAYHRALFEFH</sequence>